<evidence type="ECO:0000256" key="11">
    <source>
        <dbReference type="ARBA" id="ARBA00022967"/>
    </source>
</evidence>
<feature type="transmembrane region" description="Helical" evidence="15">
    <location>
        <begin position="744"/>
        <end position="764"/>
    </location>
</feature>
<dbReference type="InterPro" id="IPR008250">
    <property type="entry name" value="ATPase_P-typ_transduc_dom_A_sf"/>
</dbReference>
<gene>
    <name evidence="17" type="primary">cadA</name>
    <name evidence="17" type="ORF">GQE98_17805</name>
</gene>
<dbReference type="Gene3D" id="3.40.50.1000">
    <property type="entry name" value="HAD superfamily/HAD-like"/>
    <property type="match status" value="1"/>
</dbReference>
<evidence type="ECO:0000256" key="4">
    <source>
        <dbReference type="ARBA" id="ARBA00022475"/>
    </source>
</evidence>
<feature type="domain" description="HMA" evidence="16">
    <location>
        <begin position="62"/>
        <end position="128"/>
    </location>
</feature>
<keyword evidence="9 15" id="KW-0067">ATP-binding</keyword>
<dbReference type="EMBL" id="WTUW01000009">
    <property type="protein sequence ID" value="MZR32499.1"/>
    <property type="molecule type" value="Genomic_DNA"/>
</dbReference>
<keyword evidence="6 15" id="KW-0812">Transmembrane</keyword>
<evidence type="ECO:0000256" key="9">
    <source>
        <dbReference type="ARBA" id="ARBA00022840"/>
    </source>
</evidence>
<evidence type="ECO:0000256" key="1">
    <source>
        <dbReference type="ARBA" id="ARBA00004651"/>
    </source>
</evidence>
<keyword evidence="8 15" id="KW-0547">Nucleotide-binding</keyword>
<organism evidence="17 18">
    <name type="scientific">Sneathiella litorea</name>
    <dbReference type="NCBI Taxonomy" id="2606216"/>
    <lineage>
        <taxon>Bacteria</taxon>
        <taxon>Pseudomonadati</taxon>
        <taxon>Pseudomonadota</taxon>
        <taxon>Alphaproteobacteria</taxon>
        <taxon>Sneathiellales</taxon>
        <taxon>Sneathiellaceae</taxon>
        <taxon>Sneathiella</taxon>
    </lineage>
</organism>
<dbReference type="SUPFAM" id="SSF56784">
    <property type="entry name" value="HAD-like"/>
    <property type="match status" value="1"/>
</dbReference>
<dbReference type="GO" id="GO:0016887">
    <property type="term" value="F:ATP hydrolysis activity"/>
    <property type="evidence" value="ECO:0007669"/>
    <property type="project" value="InterPro"/>
</dbReference>
<dbReference type="CDD" id="cd00371">
    <property type="entry name" value="HMA"/>
    <property type="match status" value="1"/>
</dbReference>
<comment type="similarity">
    <text evidence="2 15">Belongs to the cation transport ATPase (P-type) (TC 3.A.3) family. Type IB subfamily.</text>
</comment>
<dbReference type="GO" id="GO:0055070">
    <property type="term" value="P:copper ion homeostasis"/>
    <property type="evidence" value="ECO:0007669"/>
    <property type="project" value="TreeGrafter"/>
</dbReference>
<dbReference type="Proteomes" id="UP000476030">
    <property type="component" value="Unassembled WGS sequence"/>
</dbReference>
<dbReference type="InterPro" id="IPR006121">
    <property type="entry name" value="HMA_dom"/>
</dbReference>
<dbReference type="SUPFAM" id="SSF81653">
    <property type="entry name" value="Calcium ATPase, transduction domain A"/>
    <property type="match status" value="1"/>
</dbReference>
<keyword evidence="10" id="KW-0460">Magnesium</keyword>
<sequence length="773" mass="82777">MGEIAQKNFDNLTLRQSRDLGGDCCAAGAMAMSEVASPAADYDDFVSADPTAFVEADQDGNAILHTLVENMHCANCIKTVEQTLKSNPAVLDARVNFSTRRLFLRWRPEGIDVTDLVKPVIDQGYPLTPYNPAMIKSAAAEENMRLLRALAVAGFAAANVMLLSVSVWAGLFSEDMGPATRDFLHWISAMVALPAVAYAGQPFFKSALAAVRAGRLNMDVPISLAVILAAGMSLAETIQSGEHVYFDAAVTLLFFLLIGRYLDNAARSKARSAAERLLLLKAVAATIILPDGNSKTVPVETVTPGTRVKIMAGDRLPVDGVVSSGRSELDVSLITGESLPITVKTGDNVFAGTLNLNAPFEIEATKTGDNTLLGDIVRLMEAAEQGRAKYVRLADRVAEFYAPAVHLLAAATFIGWWILAGSWQNALMQAVAVLIITCPCALGLAVPVVQVVASGRLLMKGILVKAADGLERLAEVDVVVFDKTGTLTEGRLDLINREELLPEQLRLAARVASNSRHPLARAVARAGYGLGDHLEVEECPGEGLRAALDGEEVRLGSRAFCHVQEGVADDQAPGPELWLRVANKEAVQFRFRDRLRPGARTAIDRLKAQGFKVELLSGDREVVVKELAEALGIENWHAEKKPEDKVARLKTLADQGHKVLMVGDGLNDAPALSSAHASLSPASAADISQTTADFVFQGKDLSAVTETIRVARAARRLIFQNFSLAFLYNAIAVPLAVAGIVTPLIAAIAMSASSLVVCLNSLRLRLEGRVAMR</sequence>
<proteinExistence type="inferred from homology"/>
<dbReference type="InterPro" id="IPR027256">
    <property type="entry name" value="P-typ_ATPase_IB"/>
</dbReference>
<feature type="transmembrane region" description="Helical" evidence="15">
    <location>
        <begin position="717"/>
        <end position="738"/>
    </location>
</feature>
<keyword evidence="3" id="KW-0813">Transport</keyword>
<name>A0A6L8WCS6_9PROT</name>
<dbReference type="InterPro" id="IPR023298">
    <property type="entry name" value="ATPase_P-typ_TM_dom_sf"/>
</dbReference>
<keyword evidence="17" id="KW-0378">Hydrolase</keyword>
<dbReference type="InterPro" id="IPR001757">
    <property type="entry name" value="P_typ_ATPase"/>
</dbReference>
<dbReference type="RefSeq" id="WP_161317269.1">
    <property type="nucleotide sequence ID" value="NZ_WTUW01000009.1"/>
</dbReference>
<feature type="transmembrane region" description="Helical" evidence="15">
    <location>
        <begin position="183"/>
        <end position="204"/>
    </location>
</feature>
<dbReference type="PROSITE" id="PS50846">
    <property type="entry name" value="HMA_2"/>
    <property type="match status" value="1"/>
</dbReference>
<dbReference type="InterPro" id="IPR036163">
    <property type="entry name" value="HMA_dom_sf"/>
</dbReference>
<feature type="transmembrane region" description="Helical" evidence="15">
    <location>
        <begin position="216"/>
        <end position="238"/>
    </location>
</feature>
<evidence type="ECO:0000256" key="7">
    <source>
        <dbReference type="ARBA" id="ARBA00022723"/>
    </source>
</evidence>
<evidence type="ECO:0000256" key="10">
    <source>
        <dbReference type="ARBA" id="ARBA00022842"/>
    </source>
</evidence>
<evidence type="ECO:0000256" key="8">
    <source>
        <dbReference type="ARBA" id="ARBA00022741"/>
    </source>
</evidence>
<comment type="caution">
    <text evidence="17">The sequence shown here is derived from an EMBL/GenBank/DDBJ whole genome shotgun (WGS) entry which is preliminary data.</text>
</comment>
<keyword evidence="5" id="KW-0597">Phosphoprotein</keyword>
<evidence type="ECO:0000256" key="14">
    <source>
        <dbReference type="ARBA" id="ARBA00023136"/>
    </source>
</evidence>
<feature type="transmembrane region" description="Helical" evidence="15">
    <location>
        <begin position="400"/>
        <end position="419"/>
    </location>
</feature>
<dbReference type="GO" id="GO:0043682">
    <property type="term" value="F:P-type divalent copper transporter activity"/>
    <property type="evidence" value="ECO:0007669"/>
    <property type="project" value="TreeGrafter"/>
</dbReference>
<dbReference type="GO" id="GO:0005507">
    <property type="term" value="F:copper ion binding"/>
    <property type="evidence" value="ECO:0007669"/>
    <property type="project" value="TreeGrafter"/>
</dbReference>
<keyword evidence="11" id="KW-1278">Translocase</keyword>
<dbReference type="NCBIfam" id="TIGR01511">
    <property type="entry name" value="ATPase-IB1_Cu"/>
    <property type="match status" value="1"/>
</dbReference>
<reference evidence="17 18" key="1">
    <citation type="submission" date="2019-12" db="EMBL/GenBank/DDBJ databases">
        <title>Snethiella sp. nov. sp. isolated from sea sand.</title>
        <authorList>
            <person name="Kim J."/>
            <person name="Jeong S.E."/>
            <person name="Jung H.S."/>
            <person name="Jeon C.O."/>
        </authorList>
    </citation>
    <scope>NUCLEOTIDE SEQUENCE [LARGE SCALE GENOMIC DNA]</scope>
    <source>
        <strain evidence="17 18">DP05</strain>
    </source>
</reference>
<dbReference type="NCBIfam" id="TIGR01494">
    <property type="entry name" value="ATPase_P-type"/>
    <property type="match status" value="2"/>
</dbReference>
<evidence type="ECO:0000259" key="16">
    <source>
        <dbReference type="PROSITE" id="PS50846"/>
    </source>
</evidence>
<dbReference type="InterPro" id="IPR036412">
    <property type="entry name" value="HAD-like_sf"/>
</dbReference>
<dbReference type="InterPro" id="IPR059000">
    <property type="entry name" value="ATPase_P-type_domA"/>
</dbReference>
<accession>A0A6L8WCS6</accession>
<dbReference type="NCBIfam" id="TIGR01512">
    <property type="entry name" value="ATPase-IB2_Cd"/>
    <property type="match status" value="1"/>
</dbReference>
<dbReference type="PRINTS" id="PR00119">
    <property type="entry name" value="CATATPASE"/>
</dbReference>
<dbReference type="PANTHER" id="PTHR43520:SF5">
    <property type="entry name" value="CATION-TRANSPORTING P-TYPE ATPASE-RELATED"/>
    <property type="match status" value="1"/>
</dbReference>
<comment type="subcellular location">
    <subcellularLocation>
        <location evidence="1">Cell membrane</location>
        <topology evidence="1">Multi-pass membrane protein</topology>
    </subcellularLocation>
</comment>
<evidence type="ECO:0000256" key="5">
    <source>
        <dbReference type="ARBA" id="ARBA00022553"/>
    </source>
</evidence>
<dbReference type="NCBIfam" id="TIGR01525">
    <property type="entry name" value="ATPase-IB_hvy"/>
    <property type="match status" value="1"/>
</dbReference>
<evidence type="ECO:0000313" key="18">
    <source>
        <dbReference type="Proteomes" id="UP000476030"/>
    </source>
</evidence>
<dbReference type="EC" id="3.6.3.3" evidence="17"/>
<dbReference type="Pfam" id="PF00702">
    <property type="entry name" value="Hydrolase"/>
    <property type="match status" value="1"/>
</dbReference>
<dbReference type="SUPFAM" id="SSF81665">
    <property type="entry name" value="Calcium ATPase, transmembrane domain M"/>
    <property type="match status" value="1"/>
</dbReference>
<evidence type="ECO:0000313" key="17">
    <source>
        <dbReference type="EMBL" id="MZR32499.1"/>
    </source>
</evidence>
<dbReference type="SUPFAM" id="SSF55008">
    <property type="entry name" value="HMA, heavy metal-associated domain"/>
    <property type="match status" value="1"/>
</dbReference>
<dbReference type="PROSITE" id="PS00154">
    <property type="entry name" value="ATPASE_E1_E2"/>
    <property type="match status" value="1"/>
</dbReference>
<protein>
    <submittedName>
        <fullName evidence="17">Cadmium-translocating P-type ATPase</fullName>
        <ecNumber evidence="17">3.6.3.3</ecNumber>
    </submittedName>
</protein>
<dbReference type="InterPro" id="IPR017969">
    <property type="entry name" value="Heavy-metal-associated_CS"/>
</dbReference>
<feature type="transmembrane region" description="Helical" evidence="15">
    <location>
        <begin position="244"/>
        <end position="262"/>
    </location>
</feature>
<evidence type="ECO:0000256" key="15">
    <source>
        <dbReference type="RuleBase" id="RU362081"/>
    </source>
</evidence>
<feature type="transmembrane region" description="Helical" evidence="15">
    <location>
        <begin position="431"/>
        <end position="453"/>
    </location>
</feature>
<keyword evidence="7 15" id="KW-0479">Metal-binding</keyword>
<dbReference type="AlphaFoldDB" id="A0A6L8WCS6"/>
<keyword evidence="12 15" id="KW-1133">Transmembrane helix</keyword>
<feature type="transmembrane region" description="Helical" evidence="15">
    <location>
        <begin position="146"/>
        <end position="171"/>
    </location>
</feature>
<dbReference type="Gene3D" id="3.40.1110.10">
    <property type="entry name" value="Calcium-transporting ATPase, cytoplasmic domain N"/>
    <property type="match status" value="1"/>
</dbReference>
<dbReference type="PROSITE" id="PS01047">
    <property type="entry name" value="HMA_1"/>
    <property type="match status" value="1"/>
</dbReference>
<keyword evidence="18" id="KW-1185">Reference proteome</keyword>
<dbReference type="Pfam" id="PF00403">
    <property type="entry name" value="HMA"/>
    <property type="match status" value="1"/>
</dbReference>
<evidence type="ECO:0000256" key="2">
    <source>
        <dbReference type="ARBA" id="ARBA00006024"/>
    </source>
</evidence>
<dbReference type="InterPro" id="IPR023299">
    <property type="entry name" value="ATPase_P-typ_cyto_dom_N"/>
</dbReference>
<dbReference type="InterPro" id="IPR023214">
    <property type="entry name" value="HAD_sf"/>
</dbReference>
<dbReference type="FunFam" id="2.70.150.10:FF:000002">
    <property type="entry name" value="Copper-transporting ATPase 1, putative"/>
    <property type="match status" value="1"/>
</dbReference>
<evidence type="ECO:0000256" key="3">
    <source>
        <dbReference type="ARBA" id="ARBA00022448"/>
    </source>
</evidence>
<evidence type="ECO:0000256" key="13">
    <source>
        <dbReference type="ARBA" id="ARBA00023065"/>
    </source>
</evidence>
<dbReference type="InterPro" id="IPR018303">
    <property type="entry name" value="ATPase_P-typ_P_site"/>
</dbReference>
<keyword evidence="4 15" id="KW-1003">Cell membrane</keyword>
<dbReference type="GO" id="GO:0005886">
    <property type="term" value="C:plasma membrane"/>
    <property type="evidence" value="ECO:0007669"/>
    <property type="project" value="UniProtKB-SubCell"/>
</dbReference>
<keyword evidence="14 15" id="KW-0472">Membrane</keyword>
<evidence type="ECO:0000256" key="12">
    <source>
        <dbReference type="ARBA" id="ARBA00022989"/>
    </source>
</evidence>
<evidence type="ECO:0000256" key="6">
    <source>
        <dbReference type="ARBA" id="ARBA00022692"/>
    </source>
</evidence>
<dbReference type="Gene3D" id="2.70.150.10">
    <property type="entry name" value="Calcium-transporting ATPase, cytoplasmic transduction domain A"/>
    <property type="match status" value="1"/>
</dbReference>
<dbReference type="Gene3D" id="3.30.70.100">
    <property type="match status" value="1"/>
</dbReference>
<dbReference type="PANTHER" id="PTHR43520">
    <property type="entry name" value="ATP7, ISOFORM B"/>
    <property type="match status" value="1"/>
</dbReference>
<keyword evidence="13" id="KW-0406">Ion transport</keyword>
<dbReference type="GO" id="GO:0005524">
    <property type="term" value="F:ATP binding"/>
    <property type="evidence" value="ECO:0007669"/>
    <property type="project" value="UniProtKB-UniRule"/>
</dbReference>
<dbReference type="Pfam" id="PF00122">
    <property type="entry name" value="E1-E2_ATPase"/>
    <property type="match status" value="1"/>
</dbReference>